<comment type="cofactor">
    <cofactor evidence="6">
        <name>[2Fe-2S] cluster</name>
        <dbReference type="ChEBI" id="CHEBI:190135"/>
    </cofactor>
</comment>
<dbReference type="Gene3D" id="3.40.30.10">
    <property type="entry name" value="Glutaredoxin"/>
    <property type="match status" value="1"/>
</dbReference>
<dbReference type="InterPro" id="IPR042128">
    <property type="entry name" value="NuoE_dom"/>
</dbReference>
<evidence type="ECO:0000256" key="5">
    <source>
        <dbReference type="ARBA" id="ARBA00023014"/>
    </source>
</evidence>
<dbReference type="OrthoDB" id="9807941at2"/>
<dbReference type="SUPFAM" id="SSF52833">
    <property type="entry name" value="Thioredoxin-like"/>
    <property type="match status" value="1"/>
</dbReference>
<feature type="binding site" evidence="7">
    <location>
        <position position="88"/>
    </location>
    <ligand>
        <name>[2Fe-2S] cluster</name>
        <dbReference type="ChEBI" id="CHEBI:190135"/>
    </ligand>
</feature>
<evidence type="ECO:0000256" key="4">
    <source>
        <dbReference type="ARBA" id="ARBA00023004"/>
    </source>
</evidence>
<keyword evidence="5 7" id="KW-0411">Iron-sulfur</keyword>
<dbReference type="PIRSF" id="PIRSF000216">
    <property type="entry name" value="NADH_DH_24kDa"/>
    <property type="match status" value="1"/>
</dbReference>
<keyword evidence="9" id="KW-1185">Reference proteome</keyword>
<protein>
    <submittedName>
        <fullName evidence="8">NADH:ubiquinone oxidoreductase 24 kD subunit</fullName>
    </submittedName>
</protein>
<dbReference type="InterPro" id="IPR028431">
    <property type="entry name" value="NADP_DH_HndA-like"/>
</dbReference>
<comment type="cofactor">
    <cofactor evidence="7">
        <name>[2Fe-2S] cluster</name>
        <dbReference type="ChEBI" id="CHEBI:190135"/>
    </cofactor>
    <text evidence="7">Binds 1 [2Fe-2S] cluster.</text>
</comment>
<dbReference type="InterPro" id="IPR036249">
    <property type="entry name" value="Thioredoxin-like_sf"/>
</dbReference>
<evidence type="ECO:0000256" key="6">
    <source>
        <dbReference type="ARBA" id="ARBA00034078"/>
    </source>
</evidence>
<sequence length="164" mass="18213">MSTISVEEVKAFTLDVLEDHAYKKAEVITMLQEVQEKYHYLPEVALLQLAEGLKVTAQTIYGVATFYAQFSLDPKGKYLVQICNGTACHVRNSMLIYDALVKKLNLQTDKKTTKDGLFTLETVACLGACSIGPVMVINETVYPHMDPETAAGVIDMLYNRKNGD</sequence>
<dbReference type="InterPro" id="IPR002023">
    <property type="entry name" value="NuoE-like"/>
</dbReference>
<dbReference type="STRING" id="1678840.ATC1_131296"/>
<keyword evidence="2 7" id="KW-0001">2Fe-2S</keyword>
<keyword evidence="8" id="KW-0830">Ubiquinone</keyword>
<keyword evidence="3 7" id="KW-0479">Metal-binding</keyword>
<feature type="binding site" evidence="7">
    <location>
        <position position="125"/>
    </location>
    <ligand>
        <name>[2Fe-2S] cluster</name>
        <dbReference type="ChEBI" id="CHEBI:190135"/>
    </ligand>
</feature>
<proteinExistence type="inferred from homology"/>
<dbReference type="Pfam" id="PF01257">
    <property type="entry name" value="2Fe-2S_thioredx"/>
    <property type="match status" value="1"/>
</dbReference>
<reference evidence="8" key="1">
    <citation type="journal article" date="2015" name="Genome Announc.">
        <title>Draft Genome Sequence of Anaerolineae Strain TC1, a Novel Isolate from a Methanogenic Wastewater Treatment System.</title>
        <authorList>
            <person name="Matsuura N."/>
            <person name="Tourlousse D.M."/>
            <person name="Sun L."/>
            <person name="Toyonaga M."/>
            <person name="Kuroda K."/>
            <person name="Ohashi A."/>
            <person name="Cruz R."/>
            <person name="Yamaguchi T."/>
            <person name="Sekiguchi Y."/>
        </authorList>
    </citation>
    <scope>NUCLEOTIDE SEQUENCE [LARGE SCALE GENOMIC DNA]</scope>
    <source>
        <strain evidence="8">TC1</strain>
    </source>
</reference>
<dbReference type="PANTHER" id="PTHR43342:SF1">
    <property type="entry name" value="BIFURCATING [FEFE] HYDROGENASE GAMMA SUBUNIT"/>
    <property type="match status" value="1"/>
</dbReference>
<dbReference type="Gene3D" id="1.10.10.1590">
    <property type="entry name" value="NADH-quinone oxidoreductase subunit E"/>
    <property type="match status" value="1"/>
</dbReference>
<dbReference type="CDD" id="cd03064">
    <property type="entry name" value="TRX_Fd_NuoE"/>
    <property type="match status" value="1"/>
</dbReference>
<evidence type="ECO:0000313" key="8">
    <source>
        <dbReference type="EMBL" id="GAP41311.1"/>
    </source>
</evidence>
<keyword evidence="4 7" id="KW-0408">Iron</keyword>
<dbReference type="PROSITE" id="PS01099">
    <property type="entry name" value="COMPLEX1_24K"/>
    <property type="match status" value="1"/>
</dbReference>
<dbReference type="AlphaFoldDB" id="A0A0S7BY84"/>
<evidence type="ECO:0000256" key="2">
    <source>
        <dbReference type="ARBA" id="ARBA00022714"/>
    </source>
</evidence>
<gene>
    <name evidence="8" type="ORF">ATC1_131296</name>
</gene>
<dbReference type="PATRIC" id="fig|1678840.3.peg.2748"/>
<organism evidence="8">
    <name type="scientific">Flexilinea flocculi</name>
    <dbReference type="NCBI Taxonomy" id="1678840"/>
    <lineage>
        <taxon>Bacteria</taxon>
        <taxon>Bacillati</taxon>
        <taxon>Chloroflexota</taxon>
        <taxon>Anaerolineae</taxon>
        <taxon>Anaerolineales</taxon>
        <taxon>Anaerolineaceae</taxon>
        <taxon>Flexilinea</taxon>
    </lineage>
</organism>
<dbReference type="GO" id="GO:0051537">
    <property type="term" value="F:2 iron, 2 sulfur cluster binding"/>
    <property type="evidence" value="ECO:0007669"/>
    <property type="project" value="UniProtKB-KW"/>
</dbReference>
<evidence type="ECO:0000256" key="7">
    <source>
        <dbReference type="PIRSR" id="PIRSR000216-1"/>
    </source>
</evidence>
<accession>A0A0S7BY84</accession>
<dbReference type="EMBL" id="DF968181">
    <property type="protein sequence ID" value="GAP41311.1"/>
    <property type="molecule type" value="Genomic_DNA"/>
</dbReference>
<evidence type="ECO:0000256" key="3">
    <source>
        <dbReference type="ARBA" id="ARBA00022723"/>
    </source>
</evidence>
<comment type="similarity">
    <text evidence="1">Belongs to the complex I 24 kDa subunit family.</text>
</comment>
<evidence type="ECO:0000256" key="1">
    <source>
        <dbReference type="ARBA" id="ARBA00010643"/>
    </source>
</evidence>
<dbReference type="PANTHER" id="PTHR43342">
    <property type="entry name" value="NADH-QUINONE OXIDOREDUCTASE, E SUBUNIT"/>
    <property type="match status" value="1"/>
</dbReference>
<dbReference type="GO" id="GO:0046872">
    <property type="term" value="F:metal ion binding"/>
    <property type="evidence" value="ECO:0007669"/>
    <property type="project" value="UniProtKB-KW"/>
</dbReference>
<dbReference type="GO" id="GO:0016491">
    <property type="term" value="F:oxidoreductase activity"/>
    <property type="evidence" value="ECO:0007669"/>
    <property type="project" value="InterPro"/>
</dbReference>
<dbReference type="RefSeq" id="WP_062282254.1">
    <property type="nucleotide sequence ID" value="NZ_DF968181.1"/>
</dbReference>
<dbReference type="InterPro" id="IPR041921">
    <property type="entry name" value="NuoE_N"/>
</dbReference>
<evidence type="ECO:0000313" key="9">
    <source>
        <dbReference type="Proteomes" id="UP000053370"/>
    </source>
</evidence>
<dbReference type="Proteomes" id="UP000053370">
    <property type="component" value="Unassembled WGS sequence"/>
</dbReference>
<feature type="binding site" evidence="7">
    <location>
        <position position="129"/>
    </location>
    <ligand>
        <name>[2Fe-2S] cluster</name>
        <dbReference type="ChEBI" id="CHEBI:190135"/>
    </ligand>
</feature>
<name>A0A0S7BY84_9CHLR</name>
<feature type="binding site" evidence="7">
    <location>
        <position position="83"/>
    </location>
    <ligand>
        <name>[2Fe-2S] cluster</name>
        <dbReference type="ChEBI" id="CHEBI:190135"/>
    </ligand>
</feature>